<evidence type="ECO:0000313" key="2">
    <source>
        <dbReference type="EMBL" id="JAS76251.1"/>
    </source>
</evidence>
<dbReference type="GO" id="GO:0004534">
    <property type="term" value="F:5'-3' RNA exonuclease activity"/>
    <property type="evidence" value="ECO:0007669"/>
    <property type="project" value="TreeGrafter"/>
</dbReference>
<dbReference type="GO" id="GO:0005634">
    <property type="term" value="C:nucleus"/>
    <property type="evidence" value="ECO:0007669"/>
    <property type="project" value="TreeGrafter"/>
</dbReference>
<gene>
    <name evidence="2" type="ORF">g.510</name>
</gene>
<feature type="domain" description="Xrn1 helical" evidence="1">
    <location>
        <begin position="16"/>
        <end position="97"/>
    </location>
</feature>
<accession>A0A1B6HNM8</accession>
<organism evidence="2">
    <name type="scientific">Homalodisca liturata</name>
    <dbReference type="NCBI Taxonomy" id="320908"/>
    <lineage>
        <taxon>Eukaryota</taxon>
        <taxon>Metazoa</taxon>
        <taxon>Ecdysozoa</taxon>
        <taxon>Arthropoda</taxon>
        <taxon>Hexapoda</taxon>
        <taxon>Insecta</taxon>
        <taxon>Pterygota</taxon>
        <taxon>Neoptera</taxon>
        <taxon>Paraneoptera</taxon>
        <taxon>Hemiptera</taxon>
        <taxon>Auchenorrhyncha</taxon>
        <taxon>Membracoidea</taxon>
        <taxon>Cicadellidae</taxon>
        <taxon>Cicadellinae</taxon>
        <taxon>Proconiini</taxon>
        <taxon>Homalodisca</taxon>
    </lineage>
</organism>
<dbReference type="GO" id="GO:0003723">
    <property type="term" value="F:RNA binding"/>
    <property type="evidence" value="ECO:0007669"/>
    <property type="project" value="TreeGrafter"/>
</dbReference>
<reference evidence="2" key="1">
    <citation type="submission" date="2015-11" db="EMBL/GenBank/DDBJ databases">
        <title>De novo transcriptome assembly of four potential Pierce s Disease insect vectors from Arizona vineyards.</title>
        <authorList>
            <person name="Tassone E.E."/>
        </authorList>
    </citation>
    <scope>NUCLEOTIDE SEQUENCE</scope>
</reference>
<feature type="non-terminal residue" evidence="2">
    <location>
        <position position="1"/>
    </location>
</feature>
<feature type="non-terminal residue" evidence="2">
    <location>
        <position position="131"/>
    </location>
</feature>
<evidence type="ECO:0000259" key="1">
    <source>
        <dbReference type="Pfam" id="PF17846"/>
    </source>
</evidence>
<dbReference type="InterPro" id="IPR027073">
    <property type="entry name" value="5_3_exoribonuclease"/>
</dbReference>
<dbReference type="InterPro" id="IPR041412">
    <property type="entry name" value="Xrn1_helical"/>
</dbReference>
<name>A0A1B6HNM8_9HEMI</name>
<dbReference type="AlphaFoldDB" id="A0A1B6HNM8"/>
<dbReference type="GO" id="GO:0000956">
    <property type="term" value="P:nuclear-transcribed mRNA catabolic process"/>
    <property type="evidence" value="ECO:0007669"/>
    <property type="project" value="TreeGrafter"/>
</dbReference>
<dbReference type="Pfam" id="PF17846">
    <property type="entry name" value="XRN_M"/>
    <property type="match status" value="1"/>
</dbReference>
<dbReference type="PANTHER" id="PTHR12341:SF41">
    <property type="entry name" value="5'-3' EXORIBONUCLEASE 2"/>
    <property type="match status" value="1"/>
</dbReference>
<sequence length="131" mass="15293">IGDFRAAIKGDFSYRHFLTDWVFLCFSVGNDFLPCAPCFEIKTNAIDKITVVLLELFKKTGRHITNGRDVNFDVLKEFFALCSAREDDFLVEKSRNLFLSRSRMNLPYNPQEEFPLSSERGKIRFYMEKMG</sequence>
<dbReference type="EMBL" id="GECU01031455">
    <property type="protein sequence ID" value="JAS76251.1"/>
    <property type="molecule type" value="Transcribed_RNA"/>
</dbReference>
<protein>
    <recommendedName>
        <fullName evidence="1">Xrn1 helical domain-containing protein</fullName>
    </recommendedName>
</protein>
<dbReference type="PANTHER" id="PTHR12341">
    <property type="entry name" value="5'-&gt;3' EXORIBONUCLEASE"/>
    <property type="match status" value="1"/>
</dbReference>
<proteinExistence type="predicted"/>